<dbReference type="GO" id="GO:0051015">
    <property type="term" value="F:actin filament binding"/>
    <property type="evidence" value="ECO:0007669"/>
    <property type="project" value="TreeGrafter"/>
</dbReference>
<feature type="transmembrane region" description="Helical" evidence="8">
    <location>
        <begin position="359"/>
        <end position="382"/>
    </location>
</feature>
<accession>A0A1Q9DVI4</accession>
<keyword evidence="5 7" id="KW-0009">Actin-binding</keyword>
<dbReference type="GO" id="GO:0005737">
    <property type="term" value="C:cytoplasm"/>
    <property type="evidence" value="ECO:0007669"/>
    <property type="project" value="TreeGrafter"/>
</dbReference>
<evidence type="ECO:0000256" key="3">
    <source>
        <dbReference type="ARBA" id="ARBA00023123"/>
    </source>
</evidence>
<feature type="transmembrane region" description="Helical" evidence="8">
    <location>
        <begin position="388"/>
        <end position="411"/>
    </location>
</feature>
<dbReference type="InterPro" id="IPR011701">
    <property type="entry name" value="MFS"/>
</dbReference>
<feature type="transmembrane region" description="Helical" evidence="8">
    <location>
        <begin position="269"/>
        <end position="290"/>
    </location>
</feature>
<dbReference type="Gene3D" id="3.40.850.10">
    <property type="entry name" value="Kinesin motor domain"/>
    <property type="match status" value="2"/>
</dbReference>
<protein>
    <submittedName>
        <fullName evidence="10">Myosin-2</fullName>
    </submittedName>
</protein>
<keyword evidence="8" id="KW-0472">Membrane</keyword>
<feature type="repeat" description="ANK" evidence="6">
    <location>
        <begin position="780"/>
        <end position="812"/>
    </location>
</feature>
<evidence type="ECO:0000256" key="1">
    <source>
        <dbReference type="ARBA" id="ARBA00022741"/>
    </source>
</evidence>
<evidence type="ECO:0000259" key="9">
    <source>
        <dbReference type="PROSITE" id="PS51456"/>
    </source>
</evidence>
<dbReference type="InterPro" id="IPR036259">
    <property type="entry name" value="MFS_trans_sf"/>
</dbReference>
<feature type="transmembrane region" description="Helical" evidence="8">
    <location>
        <begin position="571"/>
        <end position="590"/>
    </location>
</feature>
<feature type="repeat" description="ANK" evidence="6">
    <location>
        <begin position="813"/>
        <end position="845"/>
    </location>
</feature>
<dbReference type="GO" id="GO:0016459">
    <property type="term" value="C:myosin complex"/>
    <property type="evidence" value="ECO:0007669"/>
    <property type="project" value="UniProtKB-KW"/>
</dbReference>
<evidence type="ECO:0000313" key="11">
    <source>
        <dbReference type="Proteomes" id="UP000186817"/>
    </source>
</evidence>
<feature type="transmembrane region" description="Helical" evidence="8">
    <location>
        <begin position="201"/>
        <end position="224"/>
    </location>
</feature>
<dbReference type="Gene3D" id="1.20.1250.20">
    <property type="entry name" value="MFS general substrate transporter like domains"/>
    <property type="match status" value="1"/>
</dbReference>
<dbReference type="GO" id="GO:0005524">
    <property type="term" value="F:ATP binding"/>
    <property type="evidence" value="ECO:0007669"/>
    <property type="project" value="UniProtKB-UniRule"/>
</dbReference>
<dbReference type="GO" id="GO:0000146">
    <property type="term" value="F:microfilament motor activity"/>
    <property type="evidence" value="ECO:0007669"/>
    <property type="project" value="TreeGrafter"/>
</dbReference>
<evidence type="ECO:0000256" key="6">
    <source>
        <dbReference type="PROSITE-ProRule" id="PRU00023"/>
    </source>
</evidence>
<feature type="transmembrane region" description="Helical" evidence="8">
    <location>
        <begin position="530"/>
        <end position="551"/>
    </location>
</feature>
<comment type="caution">
    <text evidence="10">The sequence shown here is derived from an EMBL/GenBank/DDBJ whole genome shotgun (WGS) entry which is preliminary data.</text>
</comment>
<keyword evidence="2 7" id="KW-0067">ATP-binding</keyword>
<dbReference type="InterPro" id="IPR036961">
    <property type="entry name" value="Kinesin_motor_dom_sf"/>
</dbReference>
<dbReference type="PROSITE" id="PS51456">
    <property type="entry name" value="MYOSIN_MOTOR"/>
    <property type="match status" value="1"/>
</dbReference>
<dbReference type="PANTHER" id="PTHR13140">
    <property type="entry name" value="MYOSIN"/>
    <property type="match status" value="1"/>
</dbReference>
<sequence length="1869" mass="206282">MPLRCQTELERWHRQLSKRADHPNAGCARDTPNQIDVAMQLARTVSALRSEPDGPELYRLNDAANELMRMLPVTHSTRKAAAREGLVLPGRPNYRYFGRCAELRYVVEAVQSLHAEKTEGPELAAETATAEAAAPSAMSTKQNGGLTVQLLARAYWKQYLAQALANIAARAASSQHTIANRAEGVEDPMEMSQAPSQRNSFQILVALGSIVPWTLVASIGSGMLTPLSTYVSLNFFAQRHTDIPPQELTCQIDMSPQHCQLALVDGNRLVTVLAFIMPLCQFVTLPLVGVLSDAYGRKKTILAVYIASNVTLVFTDLFVFFNVSYWFAIALNPFMNAQLVTTVLNSTCVDLLESHERSAGIALISSMDTVAYVIGLLVGMHFTLHQTFLIASCIVPVCILWCIFVFPETLPPEKRSLSINYRSLLPWDPLPILWRTNTLARLSLATAIAAFVDESSSRMMGTYYQRVMNWTAQDSYWFETFWDFSMIVWLTFIFGLLVIYIGEIGTMAFGRLVGSIYVFIAVFIKRPSLAMINCLICAGPMTFALPAVAGLKSRLVDESEQGRMQAAISTVYMVSGSLGSILGGFIFEAFGNVNAEGTFDRMYLVAVFLVVLNIAGMLVSFALFHDLFRRTHHLMDERARQLFPSMKRQLSEDAMLAAGLENSRPSDRFDGVALCDASDDDLMQFFSAWPSEQRKRVSGLLSSCSKKGTGDIEAAIAEAEDQVAAEGKKAAAAAEATTSADQKPVEATKTLDEKQVKQVHSAIRWGKPVEEIQKAVDAQNGNLALHISAQNGHMGLTSFLLDSRANVNAQNFNGQTALHMSVEYDMYFQTKLLLDAKADPNLENTGGHKALTGLEGAKTGQDAWDNPMNILKAAGDTEEELKLAFEALAAADAKDMDRVVLAQTGMCFEKQCLMRVARSNCQPTGSGSGGPSSSACQAGRAKVYVQDARGSWQRGTVQAALGSGRYKAQKYANGSGGLDRASRKVALQGWEEDELQTSQTTEVDASNMEGGMLPFQNADLPNNGFPDMTTLDHLHEPALLHNLRRRFFSQACDPDHDQESLDMDTSTEEFAARPWNDETLIKEGLKQDQSLLDMLQGQWYRKEDGQPVGQISGAYLVWNPRWKFAEMISPLFEDLSGALVIELESQLHFGRPFFGPETLISWGDGDLWACPYTYTADIVIAMNPYRWFPELYTDDKRKEYLVFDRPKLDPHVYTTSSFAYSGLQETKSNQTILVSGESGAGKTETVKNLGLRDVLILMAHLAFMAAQLHLWAVIDTSHIKRIVESNPLLESFGNAQTAVRNDNSSRFGKFIELQLNSGCRLEGRVNKLSWKFSSIAEERNFHIFYQMLAADAETRTAIGLGASKTDTIEGKSDAERFHGRDLGGTVSALALLSIDGEKLTRLLQTLASVLLLGDESSKLADCAGQAAAAAQVLAVDAGHPGDALAKEIYARVQGARADYPLRRVWSNTRWAPHANLNRLCINYANEKLQQKFTHDVFKAVQQEYTAESFMQQGRERLGDRPCEGGKSGFSLQCDLVSEAGGKKEGIPWDRIEFKDNAPILALQLGEALRFYALGALRLAENGKKEMHAEHANPRIESKLGIVAMLNEECVRPKGSNEFLGQMSDMVTSALVVSRNFVSKLLSVHKEDAAFSVPKLGKMRELQFCIRHYAGEVMYTAEGWLDRNNDTVSEDVINLMRGSGNELLASLFTEETQVVTKFKTSLSQLMETIGQTNTQYVRCIKPNQNKSPREVNNEMVVDQLLGMIRSALAGCEGNFCNSYVFQELCKCALGGDDAAICRRLLGALVKDEEKYQVYFKSGVLESLEERMQAAAVEFGTKLASSGVHLLCFDAGAQLPTLPRAEVEFWASVIK</sequence>
<name>A0A1Q9DVI4_SYMMI</name>
<dbReference type="GO" id="GO:0016020">
    <property type="term" value="C:membrane"/>
    <property type="evidence" value="ECO:0007669"/>
    <property type="project" value="TreeGrafter"/>
</dbReference>
<dbReference type="SMART" id="SM00242">
    <property type="entry name" value="MYSc"/>
    <property type="match status" value="1"/>
</dbReference>
<dbReference type="Proteomes" id="UP000186817">
    <property type="component" value="Unassembled WGS sequence"/>
</dbReference>
<dbReference type="Gene3D" id="1.20.58.530">
    <property type="match status" value="1"/>
</dbReference>
<evidence type="ECO:0000256" key="8">
    <source>
        <dbReference type="SAM" id="Phobius"/>
    </source>
</evidence>
<proteinExistence type="inferred from homology"/>
<dbReference type="PROSITE" id="PS50297">
    <property type="entry name" value="ANK_REP_REGION"/>
    <property type="match status" value="2"/>
</dbReference>
<dbReference type="Pfam" id="PF00063">
    <property type="entry name" value="Myosin_head"/>
    <property type="match status" value="2"/>
</dbReference>
<dbReference type="InterPro" id="IPR036770">
    <property type="entry name" value="Ankyrin_rpt-contain_sf"/>
</dbReference>
<dbReference type="GO" id="GO:0022857">
    <property type="term" value="F:transmembrane transporter activity"/>
    <property type="evidence" value="ECO:0007669"/>
    <property type="project" value="InterPro"/>
</dbReference>
<dbReference type="InterPro" id="IPR001609">
    <property type="entry name" value="Myosin_head_motor_dom-like"/>
</dbReference>
<feature type="transmembrane region" description="Helical" evidence="8">
    <location>
        <begin position="302"/>
        <end position="328"/>
    </location>
</feature>
<dbReference type="SUPFAM" id="SSF48403">
    <property type="entry name" value="Ankyrin repeat"/>
    <property type="match status" value="1"/>
</dbReference>
<keyword evidence="8" id="KW-1133">Transmembrane helix</keyword>
<keyword evidence="6" id="KW-0040">ANK repeat</keyword>
<dbReference type="OrthoDB" id="419616at2759"/>
<keyword evidence="1 7" id="KW-0547">Nucleotide-binding</keyword>
<dbReference type="PROSITE" id="PS50088">
    <property type="entry name" value="ANK_REPEAT"/>
    <property type="match status" value="2"/>
</dbReference>
<dbReference type="InterPro" id="IPR027417">
    <property type="entry name" value="P-loop_NTPase"/>
</dbReference>
<keyword evidence="11" id="KW-1185">Reference proteome</keyword>
<feature type="region of interest" description="Actin-binding" evidence="7">
    <location>
        <begin position="1721"/>
        <end position="1743"/>
    </location>
</feature>
<keyword evidence="8" id="KW-0812">Transmembrane</keyword>
<dbReference type="Pfam" id="PF12796">
    <property type="entry name" value="Ank_2"/>
    <property type="match status" value="1"/>
</dbReference>
<feature type="transmembrane region" description="Helical" evidence="8">
    <location>
        <begin position="602"/>
        <end position="624"/>
    </location>
</feature>
<dbReference type="Gene3D" id="1.25.40.20">
    <property type="entry name" value="Ankyrin repeat-containing domain"/>
    <property type="match status" value="1"/>
</dbReference>
<evidence type="ECO:0000256" key="2">
    <source>
        <dbReference type="ARBA" id="ARBA00022840"/>
    </source>
</evidence>
<dbReference type="Pfam" id="PF07690">
    <property type="entry name" value="MFS_1"/>
    <property type="match status" value="1"/>
</dbReference>
<dbReference type="SUPFAM" id="SSF103473">
    <property type="entry name" value="MFS general substrate transporter"/>
    <property type="match status" value="1"/>
</dbReference>
<keyword evidence="4 7" id="KW-0505">Motor protein</keyword>
<feature type="binding site" evidence="7">
    <location>
        <begin position="1236"/>
        <end position="1243"/>
    </location>
    <ligand>
        <name>ATP</name>
        <dbReference type="ChEBI" id="CHEBI:30616"/>
    </ligand>
</feature>
<dbReference type="SMART" id="SM00248">
    <property type="entry name" value="ANK"/>
    <property type="match status" value="2"/>
</dbReference>
<dbReference type="PANTHER" id="PTHR13140:SF706">
    <property type="entry name" value="DILUTE CLASS UNCONVENTIONAL MYOSIN, ISOFORM C"/>
    <property type="match status" value="1"/>
</dbReference>
<feature type="transmembrane region" description="Helical" evidence="8">
    <location>
        <begin position="481"/>
        <end position="501"/>
    </location>
</feature>
<dbReference type="CDD" id="cd00124">
    <property type="entry name" value="MYSc"/>
    <property type="match status" value="1"/>
</dbReference>
<dbReference type="EMBL" id="LSRX01000371">
    <property type="protein sequence ID" value="OLP99203.1"/>
    <property type="molecule type" value="Genomic_DNA"/>
</dbReference>
<dbReference type="GO" id="GO:0007015">
    <property type="term" value="P:actin filament organization"/>
    <property type="evidence" value="ECO:0007669"/>
    <property type="project" value="TreeGrafter"/>
</dbReference>
<dbReference type="PRINTS" id="PR00193">
    <property type="entry name" value="MYOSINHEAVY"/>
</dbReference>
<dbReference type="InterPro" id="IPR002110">
    <property type="entry name" value="Ankyrin_rpt"/>
</dbReference>
<reference evidence="10 11" key="1">
    <citation type="submission" date="2016-02" db="EMBL/GenBank/DDBJ databases">
        <title>Genome analysis of coral dinoflagellate symbionts highlights evolutionary adaptations to a symbiotic lifestyle.</title>
        <authorList>
            <person name="Aranda M."/>
            <person name="Li Y."/>
            <person name="Liew Y.J."/>
            <person name="Baumgarten S."/>
            <person name="Simakov O."/>
            <person name="Wilson M."/>
            <person name="Piel J."/>
            <person name="Ashoor H."/>
            <person name="Bougouffa S."/>
            <person name="Bajic V.B."/>
            <person name="Ryu T."/>
            <person name="Ravasi T."/>
            <person name="Bayer T."/>
            <person name="Micklem G."/>
            <person name="Kim H."/>
            <person name="Bhak J."/>
            <person name="Lajeunesse T.C."/>
            <person name="Voolstra C.R."/>
        </authorList>
    </citation>
    <scope>NUCLEOTIDE SEQUENCE [LARGE SCALE GENOMIC DNA]</scope>
    <source>
        <strain evidence="10 11">CCMP2467</strain>
    </source>
</reference>
<evidence type="ECO:0000313" key="10">
    <source>
        <dbReference type="EMBL" id="OLP99203.1"/>
    </source>
</evidence>
<evidence type="ECO:0000256" key="7">
    <source>
        <dbReference type="PROSITE-ProRule" id="PRU00782"/>
    </source>
</evidence>
<feature type="domain" description="Myosin motor" evidence="9">
    <location>
        <begin position="1130"/>
        <end position="1759"/>
    </location>
</feature>
<organism evidence="10 11">
    <name type="scientific">Symbiodinium microadriaticum</name>
    <name type="common">Dinoflagellate</name>
    <name type="synonym">Zooxanthella microadriatica</name>
    <dbReference type="NCBI Taxonomy" id="2951"/>
    <lineage>
        <taxon>Eukaryota</taxon>
        <taxon>Sar</taxon>
        <taxon>Alveolata</taxon>
        <taxon>Dinophyceae</taxon>
        <taxon>Suessiales</taxon>
        <taxon>Symbiodiniaceae</taxon>
        <taxon>Symbiodinium</taxon>
    </lineage>
</organism>
<evidence type="ECO:0000256" key="4">
    <source>
        <dbReference type="ARBA" id="ARBA00023175"/>
    </source>
</evidence>
<comment type="similarity">
    <text evidence="7">Belongs to the TRAFAC class myosin-kinesin ATPase superfamily. Myosin family.</text>
</comment>
<dbReference type="SUPFAM" id="SSF52540">
    <property type="entry name" value="P-loop containing nucleoside triphosphate hydrolases"/>
    <property type="match status" value="2"/>
</dbReference>
<gene>
    <name evidence="10" type="primary">MYO2</name>
    <name evidence="10" type="ORF">AK812_SmicGene18286</name>
</gene>
<keyword evidence="3 7" id="KW-0518">Myosin</keyword>
<evidence type="ECO:0000256" key="5">
    <source>
        <dbReference type="ARBA" id="ARBA00023203"/>
    </source>
</evidence>